<evidence type="ECO:0000313" key="4">
    <source>
        <dbReference type="Proteomes" id="UP000277582"/>
    </source>
</evidence>
<keyword evidence="4" id="KW-1185">Reference proteome</keyword>
<protein>
    <submittedName>
        <fullName evidence="2">DUF3242 domain-containing protein</fullName>
    </submittedName>
</protein>
<reference evidence="3 5" key="2">
    <citation type="journal article" date="2019" name="Nat. Microbiol.">
        <title>Wide diversity of methane and short-chain alkane metabolisms in uncultured archaea.</title>
        <authorList>
            <person name="Borrel G."/>
            <person name="Adam P.S."/>
            <person name="McKay L.J."/>
            <person name="Chen L.X."/>
            <person name="Sierra-Garcia I.N."/>
            <person name="Sieber C.M."/>
            <person name="Letourneur Q."/>
            <person name="Ghozlane A."/>
            <person name="Andersen G.L."/>
            <person name="Li W.J."/>
            <person name="Hallam S.J."/>
            <person name="Muyzer G."/>
            <person name="de Oliveira V.M."/>
            <person name="Inskeep W.P."/>
            <person name="Banfield J.F."/>
            <person name="Gribaldo S."/>
        </authorList>
    </citation>
    <scope>NUCLEOTIDE SEQUENCE [LARGE SCALE GENOMIC DNA]</scope>
    <source>
        <strain evidence="3">NM4</strain>
    </source>
</reference>
<name>A0A429GW09_9CREN</name>
<organism evidence="2 4">
    <name type="scientific">Candidatus Methanodesulfokora washburnensis</name>
    <dbReference type="NCBI Taxonomy" id="2478471"/>
    <lineage>
        <taxon>Archaea</taxon>
        <taxon>Thermoproteota</taxon>
        <taxon>Candidatus Korarchaeia</taxon>
        <taxon>Candidatus Korarchaeia incertae sedis</taxon>
        <taxon>Candidatus Methanodesulfokora</taxon>
    </lineage>
</organism>
<accession>A0A429GW09</accession>
<gene>
    <name evidence="2" type="ORF">D6D85_01715</name>
    <name evidence="3" type="ORF">EF810_01360</name>
</gene>
<feature type="transmembrane region" description="Helical" evidence="1">
    <location>
        <begin position="6"/>
        <end position="24"/>
    </location>
</feature>
<comment type="caution">
    <text evidence="2">The sequence shown here is derived from an EMBL/GenBank/DDBJ whole genome shotgun (WGS) entry which is preliminary data.</text>
</comment>
<dbReference type="AlphaFoldDB" id="A0A429GW09"/>
<evidence type="ECO:0000313" key="2">
    <source>
        <dbReference type="EMBL" id="RSN78012.1"/>
    </source>
</evidence>
<proteinExistence type="predicted"/>
<keyword evidence="1" id="KW-1133">Transmembrane helix</keyword>
<keyword evidence="1" id="KW-0812">Transmembrane</keyword>
<sequence length="172" mass="19287">MNFRAIFAAVFVILLVAGSIIFLLPGEEMSSSEWPTPSDKTTFLELLSINGTKNMNVVEVMPLKYMPGNVSLPKGGYAVGIYMSYRNVTPVIAIIAFLNSSASSVANKIVDQYRNYNPTYKTFKDSGYMELRTGNIILQMWYRGKWIVEVATQSGYDEAILEFKSMMSQFKG</sequence>
<evidence type="ECO:0000313" key="5">
    <source>
        <dbReference type="Proteomes" id="UP000316217"/>
    </source>
</evidence>
<dbReference type="EMBL" id="RCOS01000026">
    <property type="protein sequence ID" value="RSN78012.1"/>
    <property type="molecule type" value="Genomic_DNA"/>
</dbReference>
<reference evidence="2 4" key="1">
    <citation type="submission" date="2018-10" db="EMBL/GenBank/DDBJ databases">
        <title>Co-occurring genomic capacity for anaerobic methane metabolism and dissimilatory sulfite reduction discovered in the Korarchaeota.</title>
        <authorList>
            <person name="Mckay L.J."/>
            <person name="Dlakic M."/>
            <person name="Fields M.W."/>
            <person name="Delmont T.O."/>
            <person name="Eren A.M."/>
            <person name="Jay Z.J."/>
            <person name="Klingelsmith K.B."/>
            <person name="Rusch D.B."/>
            <person name="Inskeep W.P."/>
        </authorList>
    </citation>
    <scope>NUCLEOTIDE SEQUENCE [LARGE SCALE GENOMIC DNA]</scope>
    <source>
        <strain evidence="2 4">MDKW</strain>
    </source>
</reference>
<keyword evidence="1" id="KW-0472">Membrane</keyword>
<dbReference type="Proteomes" id="UP000277582">
    <property type="component" value="Unassembled WGS sequence"/>
</dbReference>
<evidence type="ECO:0000256" key="1">
    <source>
        <dbReference type="SAM" id="Phobius"/>
    </source>
</evidence>
<evidence type="ECO:0000313" key="3">
    <source>
        <dbReference type="EMBL" id="RZN63119.1"/>
    </source>
</evidence>
<dbReference type="EMBL" id="RXII01000023">
    <property type="protein sequence ID" value="RZN63119.1"/>
    <property type="molecule type" value="Genomic_DNA"/>
</dbReference>
<dbReference type="RefSeq" id="WP_153183998.1">
    <property type="nucleotide sequence ID" value="NZ_RCOS01000026.1"/>
</dbReference>
<dbReference type="Proteomes" id="UP000316217">
    <property type="component" value="Unassembled WGS sequence"/>
</dbReference>
<dbReference type="SUPFAM" id="SSF143477">
    <property type="entry name" value="TM1622-like"/>
    <property type="match status" value="1"/>
</dbReference>
<dbReference type="InterPro" id="IPR035951">
    <property type="entry name" value="TM1622-like_sf"/>
</dbReference>